<evidence type="ECO:0000259" key="5">
    <source>
        <dbReference type="SMART" id="SM00249"/>
    </source>
</evidence>
<evidence type="ECO:0000256" key="1">
    <source>
        <dbReference type="ARBA" id="ARBA00022723"/>
    </source>
</evidence>
<proteinExistence type="predicted"/>
<dbReference type="InterPro" id="IPR001965">
    <property type="entry name" value="Znf_PHD"/>
</dbReference>
<evidence type="ECO:0000256" key="3">
    <source>
        <dbReference type="ARBA" id="ARBA00022833"/>
    </source>
</evidence>
<dbReference type="SMART" id="SM00249">
    <property type="entry name" value="PHD"/>
    <property type="match status" value="1"/>
</dbReference>
<feature type="compositionally biased region" description="Basic and acidic residues" evidence="4">
    <location>
        <begin position="636"/>
        <end position="655"/>
    </location>
</feature>
<keyword evidence="1" id="KW-0479">Metal-binding</keyword>
<dbReference type="Gene3D" id="3.30.40.10">
    <property type="entry name" value="Zinc/RING finger domain, C3HC4 (zinc finger)"/>
    <property type="match status" value="1"/>
</dbReference>
<dbReference type="AlphaFoldDB" id="A0A7J7NPM2"/>
<evidence type="ECO:0000313" key="6">
    <source>
        <dbReference type="EMBL" id="KAF6168924.1"/>
    </source>
</evidence>
<keyword evidence="3" id="KW-0862">Zinc</keyword>
<keyword evidence="2" id="KW-0863">Zinc-finger</keyword>
<dbReference type="InterPro" id="IPR011011">
    <property type="entry name" value="Znf_FYVE_PHD"/>
</dbReference>
<dbReference type="OrthoDB" id="608866at2759"/>
<dbReference type="GO" id="GO:0008270">
    <property type="term" value="F:zinc ion binding"/>
    <property type="evidence" value="ECO:0007669"/>
    <property type="project" value="UniProtKB-KW"/>
</dbReference>
<accession>A0A7J7NPM2</accession>
<evidence type="ECO:0000256" key="4">
    <source>
        <dbReference type="SAM" id="MobiDB-lite"/>
    </source>
</evidence>
<sequence>TPLETNTDNSNTTINMASSTHLPYLWVIETLTENKNIPTSQIHDLMRRSNVPDSDFDDPWVEFTKERLALRQLEDLLGVFSSNVDTQIEGVDLNVGGEVEFDVSETPQVVLARILEKIPTSNRSMSLREDLRHFILLKRSSLPTCALQQLEDTTLKGGQLSAAFLRGWSEAERENQDISTIVPCGDAIASFERPVKFTSEENREDPEDSRRLVDCGDTVTTFERPEKFSEVNREYQDNQILNCGRNDATVAIESIEKRKSGIDREDQEDIRISIDGGAAIATFERPGKLISEVDRDDQEDSRILVNCCSDDAFVAIERLENLTSGVDGEDREDMRTSVGGGNDAATFERAENLTSQLDREDQEDNIILVNCCTDDAFLATDRLEKLPGAMDREDRDDIRTSVDGGDDISAFERPQKLTCEVDREDQEASHDAVTAVKKPDQRAKDVEIGQSNEDSTTTAPVNGENFSVCENVSQNVKDGETHLENEKSTLNMDKIVQETPDSILAYRKRKRRGYIEEKQVGCSDSVRIWESGSDFHPLTKSMGQNPLHVFKLLGDSCGRAEKESNNVEKSALPKHQPENVTFEDDGDDHTYVTSKKMKNTENGCAIQHKESLFPSNKYETRQEETMDLLHQKKHVTEAKHVSENRNKQEASRAIDDNLGNDPSFGSDEDMVIATEKRNFLSSQNHINQDSQASVDYSWTEQSVCIKCNKDGQLLICSVSNCPITVHENCVDSSTSFDNTGNFCCPFCSLTQATGVYREAKKKAEMVKKKRVLARKYLHQFMQMVNENQQKHFRGIVSMEIEIDQATETEREEVLGCHEDNESQEPTIVHGNVDKERPGPLESTEVEIDLGTGIEQEEVVGYHEGNEPQEPTISHGNVDKERLGPLEPIQVEIAQVTEIDQEEVVECHEDNEFQEPTISHGNVDQERLQPLEPLVIQGRDDQ</sequence>
<name>A0A7J7NPM2_9MAGN</name>
<feature type="compositionally biased region" description="Polar residues" evidence="4">
    <location>
        <begin position="449"/>
        <end position="466"/>
    </location>
</feature>
<dbReference type="SUPFAM" id="SSF57903">
    <property type="entry name" value="FYVE/PHD zinc finger"/>
    <property type="match status" value="1"/>
</dbReference>
<dbReference type="EMBL" id="JACGCM010000671">
    <property type="protein sequence ID" value="KAF6168924.1"/>
    <property type="molecule type" value="Genomic_DNA"/>
</dbReference>
<comment type="caution">
    <text evidence="6">The sequence shown here is derived from an EMBL/GenBank/DDBJ whole genome shotgun (WGS) entry which is preliminary data.</text>
</comment>
<reference evidence="6 7" key="1">
    <citation type="journal article" date="2020" name="IScience">
        <title>Genome Sequencing of the Endangered Kingdonia uniflora (Circaeasteraceae, Ranunculales) Reveals Potential Mechanisms of Evolutionary Specialization.</title>
        <authorList>
            <person name="Sun Y."/>
            <person name="Deng T."/>
            <person name="Zhang A."/>
            <person name="Moore M.J."/>
            <person name="Landis J.B."/>
            <person name="Lin N."/>
            <person name="Zhang H."/>
            <person name="Zhang X."/>
            <person name="Huang J."/>
            <person name="Zhang X."/>
            <person name="Sun H."/>
            <person name="Wang H."/>
        </authorList>
    </citation>
    <scope>NUCLEOTIDE SEQUENCE [LARGE SCALE GENOMIC DNA]</scope>
    <source>
        <strain evidence="6">TB1705</strain>
        <tissue evidence="6">Leaf</tissue>
    </source>
</reference>
<feature type="compositionally biased region" description="Basic and acidic residues" evidence="4">
    <location>
        <begin position="437"/>
        <end position="447"/>
    </location>
</feature>
<feature type="domain" description="Zinc finger PHD-type" evidence="5">
    <location>
        <begin position="703"/>
        <end position="748"/>
    </location>
</feature>
<evidence type="ECO:0000313" key="7">
    <source>
        <dbReference type="Proteomes" id="UP000541444"/>
    </source>
</evidence>
<feature type="non-terminal residue" evidence="6">
    <location>
        <position position="941"/>
    </location>
</feature>
<dbReference type="PANTHER" id="PTHR47863">
    <property type="entry name" value="RING/FYVE/PHD ZINC FINGER SUPERFAMILY PROTEIN"/>
    <property type="match status" value="1"/>
</dbReference>
<organism evidence="6 7">
    <name type="scientific">Kingdonia uniflora</name>
    <dbReference type="NCBI Taxonomy" id="39325"/>
    <lineage>
        <taxon>Eukaryota</taxon>
        <taxon>Viridiplantae</taxon>
        <taxon>Streptophyta</taxon>
        <taxon>Embryophyta</taxon>
        <taxon>Tracheophyta</taxon>
        <taxon>Spermatophyta</taxon>
        <taxon>Magnoliopsida</taxon>
        <taxon>Ranunculales</taxon>
        <taxon>Circaeasteraceae</taxon>
        <taxon>Kingdonia</taxon>
    </lineage>
</organism>
<dbReference type="Proteomes" id="UP000541444">
    <property type="component" value="Unassembled WGS sequence"/>
</dbReference>
<feature type="region of interest" description="Disordered" evidence="4">
    <location>
        <begin position="909"/>
        <end position="941"/>
    </location>
</feature>
<feature type="region of interest" description="Disordered" evidence="4">
    <location>
        <begin position="636"/>
        <end position="663"/>
    </location>
</feature>
<feature type="non-terminal residue" evidence="6">
    <location>
        <position position="1"/>
    </location>
</feature>
<protein>
    <recommendedName>
        <fullName evidence="5">Zinc finger PHD-type domain-containing protein</fullName>
    </recommendedName>
</protein>
<dbReference type="InterPro" id="IPR013083">
    <property type="entry name" value="Znf_RING/FYVE/PHD"/>
</dbReference>
<evidence type="ECO:0000256" key="2">
    <source>
        <dbReference type="ARBA" id="ARBA00022771"/>
    </source>
</evidence>
<feature type="region of interest" description="Disordered" evidence="4">
    <location>
        <begin position="436"/>
        <end position="466"/>
    </location>
</feature>
<dbReference type="PANTHER" id="PTHR47863:SF4">
    <property type="entry name" value="RING_FYVE_PHD ZINC FINGER SUPERFAMILY PROTEIN"/>
    <property type="match status" value="1"/>
</dbReference>
<gene>
    <name evidence="6" type="ORF">GIB67_038421</name>
</gene>
<keyword evidence="7" id="KW-1185">Reference proteome</keyword>